<feature type="region of interest" description="Disordered" evidence="1">
    <location>
        <begin position="161"/>
        <end position="242"/>
    </location>
</feature>
<reference evidence="2" key="1">
    <citation type="journal article" date="2023" name="Mol. Phylogenet. Evol.">
        <title>Genome-scale phylogeny and comparative genomics of the fungal order Sordariales.</title>
        <authorList>
            <person name="Hensen N."/>
            <person name="Bonometti L."/>
            <person name="Westerberg I."/>
            <person name="Brannstrom I.O."/>
            <person name="Guillou S."/>
            <person name="Cros-Aarteil S."/>
            <person name="Calhoun S."/>
            <person name="Haridas S."/>
            <person name="Kuo A."/>
            <person name="Mondo S."/>
            <person name="Pangilinan J."/>
            <person name="Riley R."/>
            <person name="LaButti K."/>
            <person name="Andreopoulos B."/>
            <person name="Lipzen A."/>
            <person name="Chen C."/>
            <person name="Yan M."/>
            <person name="Daum C."/>
            <person name="Ng V."/>
            <person name="Clum A."/>
            <person name="Steindorff A."/>
            <person name="Ohm R.A."/>
            <person name="Martin F."/>
            <person name="Silar P."/>
            <person name="Natvig D.O."/>
            <person name="Lalanne C."/>
            <person name="Gautier V."/>
            <person name="Ament-Velasquez S.L."/>
            <person name="Kruys A."/>
            <person name="Hutchinson M.I."/>
            <person name="Powell A.J."/>
            <person name="Barry K."/>
            <person name="Miller A.N."/>
            <person name="Grigoriev I.V."/>
            <person name="Debuchy R."/>
            <person name="Gladieux P."/>
            <person name="Hiltunen Thoren M."/>
            <person name="Johannesson H."/>
        </authorList>
    </citation>
    <scope>NUCLEOTIDE SEQUENCE</scope>
    <source>
        <strain evidence="2">CBS 757.83</strain>
    </source>
</reference>
<organism evidence="2 3">
    <name type="scientific">Parathielavia hyrcaniae</name>
    <dbReference type="NCBI Taxonomy" id="113614"/>
    <lineage>
        <taxon>Eukaryota</taxon>
        <taxon>Fungi</taxon>
        <taxon>Dikarya</taxon>
        <taxon>Ascomycota</taxon>
        <taxon>Pezizomycotina</taxon>
        <taxon>Sordariomycetes</taxon>
        <taxon>Sordariomycetidae</taxon>
        <taxon>Sordariales</taxon>
        <taxon>Chaetomiaceae</taxon>
        <taxon>Parathielavia</taxon>
    </lineage>
</organism>
<evidence type="ECO:0000313" key="2">
    <source>
        <dbReference type="EMBL" id="KAK4104936.1"/>
    </source>
</evidence>
<proteinExistence type="predicted"/>
<feature type="compositionally biased region" description="Pro residues" evidence="1">
    <location>
        <begin position="305"/>
        <end position="317"/>
    </location>
</feature>
<comment type="caution">
    <text evidence="2">The sequence shown here is derived from an EMBL/GenBank/DDBJ whole genome shotgun (WGS) entry which is preliminary data.</text>
</comment>
<dbReference type="AlphaFoldDB" id="A0AAN6T5G2"/>
<feature type="compositionally biased region" description="Polar residues" evidence="1">
    <location>
        <begin position="41"/>
        <end position="50"/>
    </location>
</feature>
<feature type="region of interest" description="Disordered" evidence="1">
    <location>
        <begin position="32"/>
        <end position="52"/>
    </location>
</feature>
<evidence type="ECO:0000256" key="1">
    <source>
        <dbReference type="SAM" id="MobiDB-lite"/>
    </source>
</evidence>
<feature type="compositionally biased region" description="Low complexity" evidence="1">
    <location>
        <begin position="588"/>
        <end position="599"/>
    </location>
</feature>
<feature type="region of interest" description="Disordered" evidence="1">
    <location>
        <begin position="523"/>
        <end position="550"/>
    </location>
</feature>
<feature type="compositionally biased region" description="Polar residues" evidence="1">
    <location>
        <begin position="571"/>
        <end position="587"/>
    </location>
</feature>
<feature type="region of interest" description="Disordered" evidence="1">
    <location>
        <begin position="283"/>
        <end position="317"/>
    </location>
</feature>
<protein>
    <submittedName>
        <fullName evidence="2">Uncharacterized protein</fullName>
    </submittedName>
</protein>
<dbReference type="EMBL" id="MU863626">
    <property type="protein sequence ID" value="KAK4104936.1"/>
    <property type="molecule type" value="Genomic_DNA"/>
</dbReference>
<reference evidence="2" key="2">
    <citation type="submission" date="2023-05" db="EMBL/GenBank/DDBJ databases">
        <authorList>
            <consortium name="Lawrence Berkeley National Laboratory"/>
            <person name="Steindorff A."/>
            <person name="Hensen N."/>
            <person name="Bonometti L."/>
            <person name="Westerberg I."/>
            <person name="Brannstrom I.O."/>
            <person name="Guillou S."/>
            <person name="Cros-Aarteil S."/>
            <person name="Calhoun S."/>
            <person name="Haridas S."/>
            <person name="Kuo A."/>
            <person name="Mondo S."/>
            <person name="Pangilinan J."/>
            <person name="Riley R."/>
            <person name="Labutti K."/>
            <person name="Andreopoulos B."/>
            <person name="Lipzen A."/>
            <person name="Chen C."/>
            <person name="Yanf M."/>
            <person name="Daum C."/>
            <person name="Ng V."/>
            <person name="Clum A."/>
            <person name="Ohm R."/>
            <person name="Martin F."/>
            <person name="Silar P."/>
            <person name="Natvig D."/>
            <person name="Lalanne C."/>
            <person name="Gautier V."/>
            <person name="Ament-Velasquez S.L."/>
            <person name="Kruys A."/>
            <person name="Hutchinson M.I."/>
            <person name="Powell A.J."/>
            <person name="Barry K."/>
            <person name="Miller A.N."/>
            <person name="Grigoriev I.V."/>
            <person name="Debuchy R."/>
            <person name="Gladieux P."/>
            <person name="Thoren M.H."/>
            <person name="Johannesson H."/>
        </authorList>
    </citation>
    <scope>NUCLEOTIDE SEQUENCE</scope>
    <source>
        <strain evidence="2">CBS 757.83</strain>
    </source>
</reference>
<feature type="region of interest" description="Disordered" evidence="1">
    <location>
        <begin position="571"/>
        <end position="635"/>
    </location>
</feature>
<accession>A0AAN6T5G2</accession>
<sequence>MEGFLSVPPDRGTIIGRAVWKIRYVVVGDASREQMQPAPANRSTQPNRISTPRVPPEGVLLSIYKCKDDTEPIQQYSINSIADCQVQMLAHRKQGPVLRTLVVNVLPDPSVDKARKRRSSRTAGFSAPRDTGPISLLFRPGEEHPSLEDWARCIQHHIQPQIPDRTPLSPLTPASPTFINPFAPRPRDAADTQRPGSGNASRPAIFKNPSQTHSVRDRPVTFSDSPSLRSKRSDLSSQTSSMTQLQMGYPNYTTMMPADLPSPATTIGEYQGEFIEGWTSAQGRSSALNSPMRGRDSVSSQVPTSLPPIPDSNTPPGPRETILDRAFQMRCIPGSEREVPGEEKLSSLARFDALMREMDEKRRQREAAEVGARPQAAVTTSAKAELSEPRSAFDDDDFDSDSERGDDANDEIVAEEDAGDQFPSSTPAQRALDYIAGRYEANQRHQPSSSRAQGFRSVPTYNHDAFMALSSSGSSQSRPQTGYSKHRNRPGMAQRTHSQPHLATILASSTPLDVARDAEEVNGFSFTPGSPSALHRSSTEKRASTSSAKRLSFTEFTRRLSSTSSLLLMQTNASGPASSRASNSDMDLQQQLPSPQSPQHLHHLHPRAGPPASLQHQQPPQSPPPGGDRERCAWRSSCVFGPADGGFM</sequence>
<dbReference type="Proteomes" id="UP001305647">
    <property type="component" value="Unassembled WGS sequence"/>
</dbReference>
<feature type="compositionally biased region" description="Low complexity" evidence="1">
    <location>
        <begin position="610"/>
        <end position="619"/>
    </location>
</feature>
<keyword evidence="3" id="KW-1185">Reference proteome</keyword>
<feature type="region of interest" description="Disordered" evidence="1">
    <location>
        <begin position="360"/>
        <end position="433"/>
    </location>
</feature>
<gene>
    <name evidence="2" type="ORF">N658DRAFT_418574</name>
</gene>
<feature type="region of interest" description="Disordered" evidence="1">
    <location>
        <begin position="113"/>
        <end position="141"/>
    </location>
</feature>
<evidence type="ECO:0000313" key="3">
    <source>
        <dbReference type="Proteomes" id="UP001305647"/>
    </source>
</evidence>
<feature type="compositionally biased region" description="Acidic residues" evidence="1">
    <location>
        <begin position="408"/>
        <end position="419"/>
    </location>
</feature>
<feature type="region of interest" description="Disordered" evidence="1">
    <location>
        <begin position="468"/>
        <end position="499"/>
    </location>
</feature>
<feature type="compositionally biased region" description="Low complexity" evidence="1">
    <location>
        <begin position="166"/>
        <end position="177"/>
    </location>
</feature>
<name>A0AAN6T5G2_9PEZI</name>